<dbReference type="GO" id="GO:0016705">
    <property type="term" value="F:oxidoreductase activity, acting on paired donors, with incorporation or reduction of molecular oxygen"/>
    <property type="evidence" value="ECO:0007669"/>
    <property type="project" value="InterPro"/>
</dbReference>
<feature type="domain" description="Luciferase-like" evidence="1">
    <location>
        <begin position="42"/>
        <end position="215"/>
    </location>
</feature>
<accession>A0A381TZG5</accession>
<dbReference type="Gene3D" id="3.20.20.30">
    <property type="entry name" value="Luciferase-like domain"/>
    <property type="match status" value="1"/>
</dbReference>
<dbReference type="InterPro" id="IPR050766">
    <property type="entry name" value="Bact_Lucif_Oxidored"/>
</dbReference>
<dbReference type="EMBL" id="UINC01005419">
    <property type="protein sequence ID" value="SVA21214.1"/>
    <property type="molecule type" value="Genomic_DNA"/>
</dbReference>
<protein>
    <recommendedName>
        <fullName evidence="1">Luciferase-like domain-containing protein</fullName>
    </recommendedName>
</protein>
<dbReference type="PANTHER" id="PTHR30137:SF6">
    <property type="entry name" value="LUCIFERASE-LIKE MONOOXYGENASE"/>
    <property type="match status" value="1"/>
</dbReference>
<evidence type="ECO:0000259" key="1">
    <source>
        <dbReference type="Pfam" id="PF00296"/>
    </source>
</evidence>
<dbReference type="AlphaFoldDB" id="A0A381TZG5"/>
<gene>
    <name evidence="2" type="ORF">METZ01_LOCUS74068</name>
</gene>
<organism evidence="2">
    <name type="scientific">marine metagenome</name>
    <dbReference type="NCBI Taxonomy" id="408172"/>
    <lineage>
        <taxon>unclassified sequences</taxon>
        <taxon>metagenomes</taxon>
        <taxon>ecological metagenomes</taxon>
    </lineage>
</organism>
<dbReference type="GO" id="GO:0005829">
    <property type="term" value="C:cytosol"/>
    <property type="evidence" value="ECO:0007669"/>
    <property type="project" value="TreeGrafter"/>
</dbReference>
<dbReference type="PANTHER" id="PTHR30137">
    <property type="entry name" value="LUCIFERASE-LIKE MONOOXYGENASE"/>
    <property type="match status" value="1"/>
</dbReference>
<dbReference type="InterPro" id="IPR036661">
    <property type="entry name" value="Luciferase-like_sf"/>
</dbReference>
<proteinExistence type="predicted"/>
<dbReference type="SUPFAM" id="SSF51679">
    <property type="entry name" value="Bacterial luciferase-like"/>
    <property type="match status" value="1"/>
</dbReference>
<dbReference type="InterPro" id="IPR011251">
    <property type="entry name" value="Luciferase-like_dom"/>
</dbReference>
<feature type="non-terminal residue" evidence="2">
    <location>
        <position position="231"/>
    </location>
</feature>
<evidence type="ECO:0000313" key="2">
    <source>
        <dbReference type="EMBL" id="SVA21214.1"/>
    </source>
</evidence>
<dbReference type="Pfam" id="PF00296">
    <property type="entry name" value="Bac_luciferase"/>
    <property type="match status" value="1"/>
</dbReference>
<sequence length="231" mass="26456">MKISWFHLMPYRYLPRDFEDKHRSVWVDVPSDLYDSERGHELYNEYLDELEHADSVGFDGICVNEHHNNAYGIMPSPNIPAAALTRRTSDAAIIVLGNSLALYNPPMRVAEEFAMLDCISGGRLVAGFPVGTSMDTNFAYGQNPALLREKYFEAHDLVLKAWTESEPFAFNGKHTQARYVNIWPRPLQKPHPPIWIPGGGSLETWEWTAKMNYVYCYLSYSGYKRGIEVMN</sequence>
<reference evidence="2" key="1">
    <citation type="submission" date="2018-05" db="EMBL/GenBank/DDBJ databases">
        <authorList>
            <person name="Lanie J.A."/>
            <person name="Ng W.-L."/>
            <person name="Kazmierczak K.M."/>
            <person name="Andrzejewski T.M."/>
            <person name="Davidsen T.M."/>
            <person name="Wayne K.J."/>
            <person name="Tettelin H."/>
            <person name="Glass J.I."/>
            <person name="Rusch D."/>
            <person name="Podicherti R."/>
            <person name="Tsui H.-C.T."/>
            <person name="Winkler M.E."/>
        </authorList>
    </citation>
    <scope>NUCLEOTIDE SEQUENCE</scope>
</reference>
<name>A0A381TZG5_9ZZZZ</name>